<dbReference type="InterPro" id="IPR052158">
    <property type="entry name" value="INH-QAR"/>
</dbReference>
<keyword evidence="6" id="KW-1185">Reference proteome</keyword>
<dbReference type="CDD" id="cd03137">
    <property type="entry name" value="GATase1_AraC_1"/>
    <property type="match status" value="1"/>
</dbReference>
<dbReference type="InterPro" id="IPR018062">
    <property type="entry name" value="HTH_AraC-typ_CS"/>
</dbReference>
<dbReference type="RefSeq" id="WP_018746628.1">
    <property type="nucleotide sequence ID" value="NZ_BSOZ01000014.1"/>
</dbReference>
<dbReference type="InterPro" id="IPR029062">
    <property type="entry name" value="Class_I_gatase-like"/>
</dbReference>
<dbReference type="Proteomes" id="UP001156836">
    <property type="component" value="Unassembled WGS sequence"/>
</dbReference>
<dbReference type="Pfam" id="PF12833">
    <property type="entry name" value="HTH_18"/>
    <property type="match status" value="1"/>
</dbReference>
<proteinExistence type="predicted"/>
<organism evidence="5 6">
    <name type="scientific">Chitiniphilus shinanonensis</name>
    <dbReference type="NCBI Taxonomy" id="553088"/>
    <lineage>
        <taxon>Bacteria</taxon>
        <taxon>Pseudomonadati</taxon>
        <taxon>Pseudomonadota</taxon>
        <taxon>Betaproteobacteria</taxon>
        <taxon>Neisseriales</taxon>
        <taxon>Chitinibacteraceae</taxon>
        <taxon>Chitiniphilus</taxon>
    </lineage>
</organism>
<keyword evidence="1" id="KW-0805">Transcription regulation</keyword>
<dbReference type="SUPFAM" id="SSF52317">
    <property type="entry name" value="Class I glutamine amidotransferase-like"/>
    <property type="match status" value="1"/>
</dbReference>
<gene>
    <name evidence="5" type="ORF">GCM10007860_13550</name>
</gene>
<dbReference type="PROSITE" id="PS00041">
    <property type="entry name" value="HTH_ARAC_FAMILY_1"/>
    <property type="match status" value="1"/>
</dbReference>
<dbReference type="EMBL" id="BSOZ01000014">
    <property type="protein sequence ID" value="GLS04209.1"/>
    <property type="molecule type" value="Genomic_DNA"/>
</dbReference>
<dbReference type="InterPro" id="IPR002818">
    <property type="entry name" value="DJ-1/PfpI"/>
</dbReference>
<dbReference type="InterPro" id="IPR009057">
    <property type="entry name" value="Homeodomain-like_sf"/>
</dbReference>
<keyword evidence="2" id="KW-0238">DNA-binding</keyword>
<dbReference type="PROSITE" id="PS01124">
    <property type="entry name" value="HTH_ARAC_FAMILY_2"/>
    <property type="match status" value="1"/>
</dbReference>
<comment type="caution">
    <text evidence="5">The sequence shown here is derived from an EMBL/GenBank/DDBJ whole genome shotgun (WGS) entry which is preliminary data.</text>
</comment>
<name>A0ABQ6BWN4_9NEIS</name>
<evidence type="ECO:0000256" key="3">
    <source>
        <dbReference type="ARBA" id="ARBA00023163"/>
    </source>
</evidence>
<dbReference type="InterPro" id="IPR018060">
    <property type="entry name" value="HTH_AraC"/>
</dbReference>
<dbReference type="PANTHER" id="PTHR43130">
    <property type="entry name" value="ARAC-FAMILY TRANSCRIPTIONAL REGULATOR"/>
    <property type="match status" value="1"/>
</dbReference>
<reference evidence="6" key="1">
    <citation type="journal article" date="2019" name="Int. J. Syst. Evol. Microbiol.">
        <title>The Global Catalogue of Microorganisms (GCM) 10K type strain sequencing project: providing services to taxonomists for standard genome sequencing and annotation.</title>
        <authorList>
            <consortium name="The Broad Institute Genomics Platform"/>
            <consortium name="The Broad Institute Genome Sequencing Center for Infectious Disease"/>
            <person name="Wu L."/>
            <person name="Ma J."/>
        </authorList>
    </citation>
    <scope>NUCLEOTIDE SEQUENCE [LARGE SCALE GENOMIC DNA]</scope>
    <source>
        <strain evidence="6">NBRC 104970</strain>
    </source>
</reference>
<evidence type="ECO:0000256" key="1">
    <source>
        <dbReference type="ARBA" id="ARBA00023015"/>
    </source>
</evidence>
<evidence type="ECO:0000256" key="2">
    <source>
        <dbReference type="ARBA" id="ARBA00023125"/>
    </source>
</evidence>
<evidence type="ECO:0000313" key="6">
    <source>
        <dbReference type="Proteomes" id="UP001156836"/>
    </source>
</evidence>
<evidence type="ECO:0000259" key="4">
    <source>
        <dbReference type="PROSITE" id="PS01124"/>
    </source>
</evidence>
<dbReference type="Gene3D" id="1.10.10.60">
    <property type="entry name" value="Homeodomain-like"/>
    <property type="match status" value="1"/>
</dbReference>
<protein>
    <submittedName>
        <fullName evidence="5">Transcriptional regulator</fullName>
    </submittedName>
</protein>
<sequence length="310" mass="33060">MIRIAVVAFDHVSPFHLSVPCIVFQAAGCSVRVCAEQPGVLAASAGFGIAVDDGLAALDEADLIVVPSWRGVDEVPSPVLLDALRRAHARGARLVGLCLGAFVLAHAGLLDGRPATTHWGCSNEFAAAFPQVRMQPAVLYVDDGSVVTSAGTAAGIDCCLHLLRGLVGAERTNQVARFLVVPPYRQGGQAQYIEWPLPASRAGDRLGETLQWALARLDQPLRLDDLAAHAAMSRRTFTRRFRALTGSTVGAWLLHQRLGQAQRLLEQSDAPIEQVAEAAGFGSAISLRQHFAATLGVSPSAYRRTFRGQS</sequence>
<dbReference type="PANTHER" id="PTHR43130:SF3">
    <property type="entry name" value="HTH-TYPE TRANSCRIPTIONAL REGULATOR RV1931C"/>
    <property type="match status" value="1"/>
</dbReference>
<dbReference type="SUPFAM" id="SSF46689">
    <property type="entry name" value="Homeodomain-like"/>
    <property type="match status" value="2"/>
</dbReference>
<dbReference type="SMART" id="SM00342">
    <property type="entry name" value="HTH_ARAC"/>
    <property type="match status" value="1"/>
</dbReference>
<accession>A0ABQ6BWN4</accession>
<feature type="domain" description="HTH araC/xylS-type" evidence="4">
    <location>
        <begin position="207"/>
        <end position="305"/>
    </location>
</feature>
<evidence type="ECO:0000313" key="5">
    <source>
        <dbReference type="EMBL" id="GLS04209.1"/>
    </source>
</evidence>
<keyword evidence="3" id="KW-0804">Transcription</keyword>
<dbReference type="Gene3D" id="3.40.50.880">
    <property type="match status" value="1"/>
</dbReference>
<dbReference type="Pfam" id="PF01965">
    <property type="entry name" value="DJ-1_PfpI"/>
    <property type="match status" value="1"/>
</dbReference>